<dbReference type="STRING" id="400682.A0A1X7V5G8"/>
<dbReference type="PANTHER" id="PTHR39313:SF1">
    <property type="entry name" value="IM:7138239"/>
    <property type="match status" value="1"/>
</dbReference>
<keyword evidence="3" id="KW-1185">Reference proteome</keyword>
<dbReference type="EnsemblMetazoa" id="Aqu2.1.35064_001">
    <property type="protein sequence ID" value="Aqu2.1.35064_001"/>
    <property type="gene ID" value="Aqu2.1.35064"/>
</dbReference>
<sequence>MVKMALSFILLLILAGMIAAKHIPCKVQCERREKVQHFGFDIAKKPLLIDVGECHTTLLNKTEEGCRINNEHMCIKRCIPRSREYLEASNRDGPIRVPVIRSCYPTYHHCLEDCELKPHVLYLFPDSKYQTRVDVKKCSGQCSDEASDHSCVPTSVSTKAVDGPNGPVTLSIIDKCQCKNSVCYRQDYYQSHWNYTRCSNVTATKTEKVINVGRCVGSCEGVELPGRCYPSPTRCLLYIPSGPAKCVPTTYSRDNYYDSDMNENSVPVIEECGCTSG</sequence>
<reference evidence="2" key="2">
    <citation type="submission" date="2017-05" db="UniProtKB">
        <authorList>
            <consortium name="EnsemblMetazoa"/>
        </authorList>
    </citation>
    <scope>IDENTIFICATION</scope>
</reference>
<dbReference type="AlphaFoldDB" id="A0A1X7V5G8"/>
<name>A0A1X7V5G8_AMPQE</name>
<dbReference type="PANTHER" id="PTHR39313">
    <property type="entry name" value="IM:7138239"/>
    <property type="match status" value="1"/>
</dbReference>
<protein>
    <recommendedName>
        <fullName evidence="4">CTCK domain-containing protein</fullName>
    </recommendedName>
</protein>
<proteinExistence type="predicted"/>
<accession>A0A1X7V5G8</accession>
<dbReference type="EnsemblMetazoa" id="XM_019995096.1">
    <property type="protein sequence ID" value="XP_019850655.1"/>
    <property type="gene ID" value="LOC105312331"/>
</dbReference>
<dbReference type="eggNOG" id="KOG1658">
    <property type="taxonomic scope" value="Eukaryota"/>
</dbReference>
<evidence type="ECO:0000256" key="1">
    <source>
        <dbReference type="SAM" id="SignalP"/>
    </source>
</evidence>
<feature type="chain" id="PRO_5012055831" description="CTCK domain-containing protein" evidence="1">
    <location>
        <begin position="21"/>
        <end position="277"/>
    </location>
</feature>
<evidence type="ECO:0008006" key="4">
    <source>
        <dbReference type="Google" id="ProtNLM"/>
    </source>
</evidence>
<dbReference type="OrthoDB" id="636685at2759"/>
<gene>
    <name evidence="2" type="primary">105312331</name>
</gene>
<keyword evidence="1" id="KW-0732">Signal</keyword>
<evidence type="ECO:0000313" key="3">
    <source>
        <dbReference type="Proteomes" id="UP000007879"/>
    </source>
</evidence>
<organism evidence="2">
    <name type="scientific">Amphimedon queenslandica</name>
    <name type="common">Sponge</name>
    <dbReference type="NCBI Taxonomy" id="400682"/>
    <lineage>
        <taxon>Eukaryota</taxon>
        <taxon>Metazoa</taxon>
        <taxon>Porifera</taxon>
        <taxon>Demospongiae</taxon>
        <taxon>Heteroscleromorpha</taxon>
        <taxon>Haplosclerida</taxon>
        <taxon>Niphatidae</taxon>
        <taxon>Amphimedon</taxon>
    </lineage>
</organism>
<dbReference type="KEGG" id="aqu:105312331"/>
<reference evidence="3" key="1">
    <citation type="journal article" date="2010" name="Nature">
        <title>The Amphimedon queenslandica genome and the evolution of animal complexity.</title>
        <authorList>
            <person name="Srivastava M."/>
            <person name="Simakov O."/>
            <person name="Chapman J."/>
            <person name="Fahey B."/>
            <person name="Gauthier M.E."/>
            <person name="Mitros T."/>
            <person name="Richards G.S."/>
            <person name="Conaco C."/>
            <person name="Dacre M."/>
            <person name="Hellsten U."/>
            <person name="Larroux C."/>
            <person name="Putnam N.H."/>
            <person name="Stanke M."/>
            <person name="Adamska M."/>
            <person name="Darling A."/>
            <person name="Degnan S.M."/>
            <person name="Oakley T.H."/>
            <person name="Plachetzki D.C."/>
            <person name="Zhai Y."/>
            <person name="Adamski M."/>
            <person name="Calcino A."/>
            <person name="Cummins S.F."/>
            <person name="Goodstein D.M."/>
            <person name="Harris C."/>
            <person name="Jackson D.J."/>
            <person name="Leys S.P."/>
            <person name="Shu S."/>
            <person name="Woodcroft B.J."/>
            <person name="Vervoort M."/>
            <person name="Kosik K.S."/>
            <person name="Manning G."/>
            <person name="Degnan B.M."/>
            <person name="Rokhsar D.S."/>
        </authorList>
    </citation>
    <scope>NUCLEOTIDE SEQUENCE [LARGE SCALE GENOMIC DNA]</scope>
</reference>
<dbReference type="Proteomes" id="UP000007879">
    <property type="component" value="Unassembled WGS sequence"/>
</dbReference>
<dbReference type="InParanoid" id="A0A1X7V5G8"/>
<feature type="signal peptide" evidence="1">
    <location>
        <begin position="1"/>
        <end position="20"/>
    </location>
</feature>
<evidence type="ECO:0000313" key="2">
    <source>
        <dbReference type="EnsemblMetazoa" id="Aqu2.1.35064_001"/>
    </source>
</evidence>